<dbReference type="GO" id="GO:0008270">
    <property type="term" value="F:zinc ion binding"/>
    <property type="evidence" value="ECO:0007669"/>
    <property type="project" value="UniProtKB-KW"/>
</dbReference>
<dbReference type="SUPFAM" id="SSF57850">
    <property type="entry name" value="RING/U-box"/>
    <property type="match status" value="1"/>
</dbReference>
<dbReference type="GO" id="GO:0016579">
    <property type="term" value="P:protein deubiquitination"/>
    <property type="evidence" value="ECO:0007669"/>
    <property type="project" value="InterPro"/>
</dbReference>
<dbReference type="InterPro" id="IPR013083">
    <property type="entry name" value="Znf_RING/FYVE/PHD"/>
</dbReference>
<evidence type="ECO:0000256" key="3">
    <source>
        <dbReference type="ARBA" id="ARBA00022833"/>
    </source>
</evidence>
<dbReference type="AlphaFoldDB" id="A0AAD2D4U8"/>
<sequence length="359" mass="41051">MIECRHILRYEKKDVEKMKLLTQKIPCDDCMPSQARSSKASKDIWICLRCANIGCGRRAKGHALDHYDSTHHKLSINAQTMALWCYKCDFDLIEEGIQVSKDGPLSPGSEAYKEHVEDMHDYLCELITTKCHKGNESQEGKTTVGSAGFLSNATKENRASSYHNVKVDQIDEQQVNGEYTAVEAHSKEASLADDISSESSGSHSYLSPIIMRLRSEHDMNKKVDELLFSGRGLRNLGNTCFFNSIIQCLTATRDLFFLLYEDHLKQTGRGFVFNEEFRDLMIDMRESKSDVVSPVELFRAIVRKNSRFRGYQQQDAHDLLMMLLENLDKEAYKKKKKPLMEHTFGGKMLTCGKFYLNNL</sequence>
<keyword evidence="2 4" id="KW-0863">Zinc-finger</keyword>
<evidence type="ECO:0008006" key="9">
    <source>
        <dbReference type="Google" id="ProtNLM"/>
    </source>
</evidence>
<evidence type="ECO:0000259" key="6">
    <source>
        <dbReference type="PROSITE" id="PS50271"/>
    </source>
</evidence>
<protein>
    <recommendedName>
        <fullName evidence="9">Ubiquitinyl hydrolase 1</fullName>
    </recommendedName>
</protein>
<dbReference type="PANTHER" id="PTHR21646:SF39">
    <property type="entry name" value="UBIQUITIN CARBOXYL-TERMINAL HYDROLASE 16"/>
    <property type="match status" value="1"/>
</dbReference>
<keyword evidence="3" id="KW-0862">Zinc</keyword>
<accession>A0AAD2D4U8</accession>
<comment type="caution">
    <text evidence="7">The sequence shown here is derived from an EMBL/GenBank/DDBJ whole genome shotgun (WGS) entry which is preliminary data.</text>
</comment>
<dbReference type="PANTHER" id="PTHR21646">
    <property type="entry name" value="UBIQUITIN CARBOXYL-TERMINAL HYDROLASE"/>
    <property type="match status" value="1"/>
</dbReference>
<evidence type="ECO:0000313" key="8">
    <source>
        <dbReference type="Proteomes" id="UP001295684"/>
    </source>
</evidence>
<dbReference type="Gene3D" id="3.90.70.10">
    <property type="entry name" value="Cysteine proteinases"/>
    <property type="match status" value="1"/>
</dbReference>
<dbReference type="GO" id="GO:0004843">
    <property type="term" value="F:cysteine-type deubiquitinase activity"/>
    <property type="evidence" value="ECO:0007669"/>
    <property type="project" value="InterPro"/>
</dbReference>
<dbReference type="InterPro" id="IPR018200">
    <property type="entry name" value="USP_CS"/>
</dbReference>
<dbReference type="Gene3D" id="3.30.40.10">
    <property type="entry name" value="Zinc/RING finger domain, C3HC4 (zinc finger)"/>
    <property type="match status" value="1"/>
</dbReference>
<dbReference type="PROSITE" id="PS50271">
    <property type="entry name" value="ZF_UBP"/>
    <property type="match status" value="1"/>
</dbReference>
<dbReference type="PROSITE" id="PS00972">
    <property type="entry name" value="USP_1"/>
    <property type="match status" value="1"/>
</dbReference>
<keyword evidence="1" id="KW-0479">Metal-binding</keyword>
<keyword evidence="8" id="KW-1185">Reference proteome</keyword>
<dbReference type="InterPro" id="IPR001394">
    <property type="entry name" value="Peptidase_C19_UCH"/>
</dbReference>
<evidence type="ECO:0000313" key="7">
    <source>
        <dbReference type="EMBL" id="CAI2380437.1"/>
    </source>
</evidence>
<dbReference type="Proteomes" id="UP001295684">
    <property type="component" value="Unassembled WGS sequence"/>
</dbReference>
<feature type="domain" description="USP" evidence="5">
    <location>
        <begin position="231"/>
        <end position="359"/>
    </location>
</feature>
<organism evidence="7 8">
    <name type="scientific">Euplotes crassus</name>
    <dbReference type="NCBI Taxonomy" id="5936"/>
    <lineage>
        <taxon>Eukaryota</taxon>
        <taxon>Sar</taxon>
        <taxon>Alveolata</taxon>
        <taxon>Ciliophora</taxon>
        <taxon>Intramacronucleata</taxon>
        <taxon>Spirotrichea</taxon>
        <taxon>Hypotrichia</taxon>
        <taxon>Euplotida</taxon>
        <taxon>Euplotidae</taxon>
        <taxon>Moneuplotes</taxon>
    </lineage>
</organism>
<dbReference type="Pfam" id="PF00443">
    <property type="entry name" value="UCH"/>
    <property type="match status" value="1"/>
</dbReference>
<dbReference type="PROSITE" id="PS50235">
    <property type="entry name" value="USP_3"/>
    <property type="match status" value="1"/>
</dbReference>
<dbReference type="SUPFAM" id="SSF54001">
    <property type="entry name" value="Cysteine proteinases"/>
    <property type="match status" value="1"/>
</dbReference>
<dbReference type="Pfam" id="PF02148">
    <property type="entry name" value="zf-UBP"/>
    <property type="match status" value="1"/>
</dbReference>
<proteinExistence type="predicted"/>
<reference evidence="7" key="1">
    <citation type="submission" date="2023-07" db="EMBL/GenBank/DDBJ databases">
        <authorList>
            <consortium name="AG Swart"/>
            <person name="Singh M."/>
            <person name="Singh A."/>
            <person name="Seah K."/>
            <person name="Emmerich C."/>
        </authorList>
    </citation>
    <scope>NUCLEOTIDE SEQUENCE</scope>
    <source>
        <strain evidence="7">DP1</strain>
    </source>
</reference>
<evidence type="ECO:0000259" key="5">
    <source>
        <dbReference type="PROSITE" id="PS50235"/>
    </source>
</evidence>
<dbReference type="InterPro" id="IPR038765">
    <property type="entry name" value="Papain-like_cys_pep_sf"/>
</dbReference>
<dbReference type="InterPro" id="IPR050185">
    <property type="entry name" value="Ub_carboxyl-term_hydrolase"/>
</dbReference>
<name>A0AAD2D4U8_EUPCR</name>
<evidence type="ECO:0000256" key="1">
    <source>
        <dbReference type="ARBA" id="ARBA00022723"/>
    </source>
</evidence>
<evidence type="ECO:0000256" key="2">
    <source>
        <dbReference type="ARBA" id="ARBA00022771"/>
    </source>
</evidence>
<dbReference type="InterPro" id="IPR028889">
    <property type="entry name" value="USP"/>
</dbReference>
<dbReference type="EMBL" id="CAMPGE010022393">
    <property type="protein sequence ID" value="CAI2380437.1"/>
    <property type="molecule type" value="Genomic_DNA"/>
</dbReference>
<dbReference type="SMART" id="SM00290">
    <property type="entry name" value="ZnF_UBP"/>
    <property type="match status" value="1"/>
</dbReference>
<dbReference type="InterPro" id="IPR001607">
    <property type="entry name" value="Znf_UBP"/>
</dbReference>
<evidence type="ECO:0000256" key="4">
    <source>
        <dbReference type="PROSITE-ProRule" id="PRU00502"/>
    </source>
</evidence>
<gene>
    <name evidence="7" type="ORF">ECRASSUSDP1_LOCUS21871</name>
</gene>
<feature type="domain" description="UBP-type" evidence="6">
    <location>
        <begin position="2"/>
        <end position="119"/>
    </location>
</feature>